<keyword evidence="1" id="KW-0472">Membrane</keyword>
<gene>
    <name evidence="2" type="ORF">BpHYR1_017904</name>
</gene>
<keyword evidence="3" id="KW-1185">Reference proteome</keyword>
<accession>A0A3M7SX81</accession>
<proteinExistence type="predicted"/>
<name>A0A3M7SX81_BRAPC</name>
<organism evidence="2 3">
    <name type="scientific">Brachionus plicatilis</name>
    <name type="common">Marine rotifer</name>
    <name type="synonym">Brachionus muelleri</name>
    <dbReference type="NCBI Taxonomy" id="10195"/>
    <lineage>
        <taxon>Eukaryota</taxon>
        <taxon>Metazoa</taxon>
        <taxon>Spiralia</taxon>
        <taxon>Gnathifera</taxon>
        <taxon>Rotifera</taxon>
        <taxon>Eurotatoria</taxon>
        <taxon>Monogononta</taxon>
        <taxon>Pseudotrocha</taxon>
        <taxon>Ploima</taxon>
        <taxon>Brachionidae</taxon>
        <taxon>Brachionus</taxon>
    </lineage>
</organism>
<keyword evidence="1" id="KW-0812">Transmembrane</keyword>
<sequence length="144" mass="15997">MVQKFILICYKSGQDLSQFFSNLNQADPSFKNYIIKFALARAIWTQRLYKTMPRLFALGSISYIVMEFNTLTGVILACLAISIQLHAANIYTSTHKSSSGSFATYIGSNRSLKNPSLKCMRCFSPLLFIGTTPGSTTTTTPTIK</sequence>
<evidence type="ECO:0000256" key="1">
    <source>
        <dbReference type="SAM" id="Phobius"/>
    </source>
</evidence>
<dbReference type="AlphaFoldDB" id="A0A3M7SX81"/>
<evidence type="ECO:0000313" key="2">
    <source>
        <dbReference type="EMBL" id="RNA40295.1"/>
    </source>
</evidence>
<evidence type="ECO:0000313" key="3">
    <source>
        <dbReference type="Proteomes" id="UP000276133"/>
    </source>
</evidence>
<feature type="transmembrane region" description="Helical" evidence="1">
    <location>
        <begin position="55"/>
        <end position="83"/>
    </location>
</feature>
<dbReference type="Proteomes" id="UP000276133">
    <property type="component" value="Unassembled WGS sequence"/>
</dbReference>
<reference evidence="2 3" key="1">
    <citation type="journal article" date="2018" name="Sci. Rep.">
        <title>Genomic signatures of local adaptation to the degree of environmental predictability in rotifers.</title>
        <authorList>
            <person name="Franch-Gras L."/>
            <person name="Hahn C."/>
            <person name="Garcia-Roger E.M."/>
            <person name="Carmona M.J."/>
            <person name="Serra M."/>
            <person name="Gomez A."/>
        </authorList>
    </citation>
    <scope>NUCLEOTIDE SEQUENCE [LARGE SCALE GENOMIC DNA]</scope>
    <source>
        <strain evidence="2">HYR1</strain>
    </source>
</reference>
<keyword evidence="1" id="KW-1133">Transmembrane helix</keyword>
<protein>
    <submittedName>
        <fullName evidence="2">Uncharacterized protein</fullName>
    </submittedName>
</protein>
<comment type="caution">
    <text evidence="2">The sequence shown here is derived from an EMBL/GenBank/DDBJ whole genome shotgun (WGS) entry which is preliminary data.</text>
</comment>
<dbReference type="EMBL" id="REGN01000654">
    <property type="protein sequence ID" value="RNA40295.1"/>
    <property type="molecule type" value="Genomic_DNA"/>
</dbReference>